<dbReference type="AlphaFoldDB" id="A0AAF0JG11"/>
<dbReference type="Gene3D" id="6.20.250.70">
    <property type="match status" value="1"/>
</dbReference>
<name>A0AAF0JG11_9BASI</name>
<reference evidence="2" key="1">
    <citation type="submission" date="2023-02" db="EMBL/GenBank/DDBJ databases">
        <title>Mating type loci evolution in Malassezia.</title>
        <authorList>
            <person name="Coelho M.A."/>
        </authorList>
    </citation>
    <scope>NUCLEOTIDE SEQUENCE</scope>
    <source>
        <strain evidence="2">CBS 14136</strain>
    </source>
</reference>
<evidence type="ECO:0000313" key="2">
    <source>
        <dbReference type="EMBL" id="WFD45178.1"/>
    </source>
</evidence>
<organism evidence="2 3">
    <name type="scientific">Malassezia psittaci</name>
    <dbReference type="NCBI Taxonomy" id="1821823"/>
    <lineage>
        <taxon>Eukaryota</taxon>
        <taxon>Fungi</taxon>
        <taxon>Dikarya</taxon>
        <taxon>Basidiomycota</taxon>
        <taxon>Ustilaginomycotina</taxon>
        <taxon>Malasseziomycetes</taxon>
        <taxon>Malasseziales</taxon>
        <taxon>Malasseziaceae</taxon>
        <taxon>Malassezia</taxon>
    </lineage>
</organism>
<proteinExistence type="predicted"/>
<protein>
    <submittedName>
        <fullName evidence="2">Uncharacterized protein</fullName>
    </submittedName>
</protein>
<dbReference type="Proteomes" id="UP001214628">
    <property type="component" value="Chromosome 7"/>
</dbReference>
<dbReference type="EMBL" id="CP118381">
    <property type="protein sequence ID" value="WFD45178.1"/>
    <property type="molecule type" value="Genomic_DNA"/>
</dbReference>
<gene>
    <name evidence="2" type="ORF">MPSI1_003856</name>
</gene>
<feature type="region of interest" description="Disordered" evidence="1">
    <location>
        <begin position="160"/>
        <end position="217"/>
    </location>
</feature>
<feature type="region of interest" description="Disordered" evidence="1">
    <location>
        <begin position="1"/>
        <end position="28"/>
    </location>
</feature>
<evidence type="ECO:0000256" key="1">
    <source>
        <dbReference type="SAM" id="MobiDB-lite"/>
    </source>
</evidence>
<feature type="compositionally biased region" description="Basic residues" evidence="1">
    <location>
        <begin position="199"/>
        <end position="217"/>
    </location>
</feature>
<keyword evidence="3" id="KW-1185">Reference proteome</keyword>
<sequence>MARSEGGLGEKDSAFKPPVGYRRTELADDPSHDKEMWVIRVPDEVDVRKLDGVTIPVEALTGASRDPLMTVDMENAQYDLFEASMHRKDDQEDQDSQLIKMTGGAKPDVFVDHDFFQQERGVGIATDLNGIVPLIPTSKNTLKLAPKRLHRRMYLARRAPKSTPMNPVHAIPHQAHQQPWDKLQGRFTPAGARSMPSVSHKKSSKSHDGKSHKKAKQ</sequence>
<accession>A0AAF0JG11</accession>
<evidence type="ECO:0000313" key="3">
    <source>
        <dbReference type="Proteomes" id="UP001214628"/>
    </source>
</evidence>